<name>A0A542XAH1_9MICO</name>
<dbReference type="GO" id="GO:0016020">
    <property type="term" value="C:membrane"/>
    <property type="evidence" value="ECO:0007669"/>
    <property type="project" value="UniProtKB-SubCell"/>
</dbReference>
<evidence type="ECO:0000313" key="6">
    <source>
        <dbReference type="EMBL" id="TQL32821.1"/>
    </source>
</evidence>
<keyword evidence="5" id="KW-0472">Membrane</keyword>
<evidence type="ECO:0000256" key="4">
    <source>
        <dbReference type="ARBA" id="ARBA00022989"/>
    </source>
</evidence>
<evidence type="ECO:0000256" key="1">
    <source>
        <dbReference type="ARBA" id="ARBA00004141"/>
    </source>
</evidence>
<comment type="caution">
    <text evidence="6">The sequence shown here is derived from an EMBL/GenBank/DDBJ whole genome shotgun (WGS) entry which is preliminary data.</text>
</comment>
<evidence type="ECO:0000256" key="5">
    <source>
        <dbReference type="ARBA" id="ARBA00023136"/>
    </source>
</evidence>
<keyword evidence="4" id="KW-1133">Transmembrane helix</keyword>
<proteinExistence type="inferred from homology"/>
<protein>
    <submittedName>
        <fullName evidence="6">YhhN-like protein</fullName>
    </submittedName>
</protein>
<dbReference type="Proteomes" id="UP000318336">
    <property type="component" value="Unassembled WGS sequence"/>
</dbReference>
<reference evidence="6 7" key="1">
    <citation type="submission" date="2019-06" db="EMBL/GenBank/DDBJ databases">
        <title>Sequencing the genomes of 1000 actinobacteria strains.</title>
        <authorList>
            <person name="Klenk H.-P."/>
        </authorList>
    </citation>
    <scope>NUCLEOTIDE SEQUENCE [LARGE SCALE GENOMIC DNA]</scope>
    <source>
        <strain evidence="6 7">DSM 24617</strain>
    </source>
</reference>
<gene>
    <name evidence="6" type="ORF">FB554_0953</name>
</gene>
<sequence length="243" mass="24835">MRAAGQGGSRVVRVDRGERAAYAVAGVVTSLAGALGRRRTHAVSKAALMPLLQVGLVRDRRQFSPQGLGALLGATGAAWVGDLVLIAPEGGESDEASRRRLRKGAAAFAVQQLIYAGLLAQAGARPRPRSTALVAGTLLGLAALDTAKESKPDPVVTAYGVLLGTTGALALGMPRSAGDVAIGRIPWGGASFVASDAMILLGEQVLTGRAAQTGHGFVLATYALAQRWLVDGLAATARLKPVE</sequence>
<accession>A0A542XAH1</accession>
<organism evidence="6 7">
    <name type="scientific">Barrientosiimonas humi</name>
    <dbReference type="NCBI Taxonomy" id="999931"/>
    <lineage>
        <taxon>Bacteria</taxon>
        <taxon>Bacillati</taxon>
        <taxon>Actinomycetota</taxon>
        <taxon>Actinomycetes</taxon>
        <taxon>Micrococcales</taxon>
        <taxon>Dermacoccaceae</taxon>
        <taxon>Barrientosiimonas</taxon>
    </lineage>
</organism>
<dbReference type="RefSeq" id="WP_142004908.1">
    <property type="nucleotide sequence ID" value="NZ_CAJTBP010000001.1"/>
</dbReference>
<dbReference type="Pfam" id="PF07947">
    <property type="entry name" value="YhhN"/>
    <property type="match status" value="1"/>
</dbReference>
<comment type="subcellular location">
    <subcellularLocation>
        <location evidence="1">Membrane</location>
        <topology evidence="1">Multi-pass membrane protein</topology>
    </subcellularLocation>
</comment>
<dbReference type="OrthoDB" id="4374980at2"/>
<dbReference type="EMBL" id="VFOK01000001">
    <property type="protein sequence ID" value="TQL32821.1"/>
    <property type="molecule type" value="Genomic_DNA"/>
</dbReference>
<keyword evidence="7" id="KW-1185">Reference proteome</keyword>
<comment type="similarity">
    <text evidence="2">Belongs to the TMEM86 family.</text>
</comment>
<evidence type="ECO:0000313" key="7">
    <source>
        <dbReference type="Proteomes" id="UP000318336"/>
    </source>
</evidence>
<dbReference type="AlphaFoldDB" id="A0A542XAH1"/>
<evidence type="ECO:0000256" key="2">
    <source>
        <dbReference type="ARBA" id="ARBA00007375"/>
    </source>
</evidence>
<keyword evidence="3" id="KW-0812">Transmembrane</keyword>
<evidence type="ECO:0000256" key="3">
    <source>
        <dbReference type="ARBA" id="ARBA00022692"/>
    </source>
</evidence>
<dbReference type="InterPro" id="IPR012506">
    <property type="entry name" value="TMEM86B-like"/>
</dbReference>